<name>A0A7J7IQN5_9RHOD</name>
<dbReference type="EMBL" id="VWRR01000003">
    <property type="protein sequence ID" value="KAF6004661.1"/>
    <property type="molecule type" value="Genomic_DNA"/>
</dbReference>
<evidence type="ECO:0000256" key="5">
    <source>
        <dbReference type="ARBA" id="ARBA00022692"/>
    </source>
</evidence>
<keyword evidence="6" id="KW-0256">Endoplasmic reticulum</keyword>
<keyword evidence="8" id="KW-0472">Membrane</keyword>
<dbReference type="Gene3D" id="3.40.50.2000">
    <property type="entry name" value="Glycogen Phosphorylase B"/>
    <property type="match status" value="1"/>
</dbReference>
<accession>A0A7J7IQN5</accession>
<evidence type="ECO:0000256" key="8">
    <source>
        <dbReference type="ARBA" id="ARBA00023136"/>
    </source>
</evidence>
<keyword evidence="7" id="KW-1133">Transmembrane helix</keyword>
<proteinExistence type="predicted"/>
<dbReference type="Proteomes" id="UP000530660">
    <property type="component" value="Unassembled WGS sequence"/>
</dbReference>
<reference evidence="9 10" key="1">
    <citation type="journal article" date="2020" name="J. Phycol.">
        <title>Comparative genome analysis reveals Cyanidiococcus gen. nov., a new extremophilic red algal genus sister to Cyanidioschyzon (Cyanidioschyzonaceae, Rhodophyta).</title>
        <authorList>
            <person name="Liu S.-L."/>
            <person name="Chiang Y.-R."/>
            <person name="Yoon H.S."/>
            <person name="Fu H.-Y."/>
        </authorList>
    </citation>
    <scope>NUCLEOTIDE SEQUENCE [LARGE SCALE GENOMIC DNA]</scope>
    <source>
        <strain evidence="9 10">THAL066</strain>
    </source>
</reference>
<dbReference type="InterPro" id="IPR026051">
    <property type="entry name" value="ALG1-like"/>
</dbReference>
<keyword evidence="3 9" id="KW-0328">Glycosyltransferase</keyword>
<comment type="subcellular location">
    <subcellularLocation>
        <location evidence="1">Endoplasmic reticulum membrane</location>
        <topology evidence="1">Single-pass membrane protein</topology>
    </subcellularLocation>
</comment>
<evidence type="ECO:0000256" key="7">
    <source>
        <dbReference type="ARBA" id="ARBA00022989"/>
    </source>
</evidence>
<sequence length="435" mass="48362">MKEGLRGSGRCSPVGAGTPHALVLVLGRLEQSPRMLAHATALAEVGCRVTLAGYGSVDEHHPSIQVVSLSSKAPASVHVATSTRRCAARVLYLVLVLSALWGRFRQALRVLEQLPPWDLLIIQNPPAFPTFFLTLWLRWRRIRRKALIVIDWHNTTHSIMAVNEAPGLAIAVARRLEYFLGKRIADAHLSVTRILRSCLLFEMHLDPERVLVLPDRPLRAWIDRQQRHLAGEGVRLALRRAWCTRVLGCSDAALERMVTEPWLCSSTSWTPDEPMELLFQAMAVLEREHGWSGHLFITGRGPLQSHYVETIWPKLGLHRWHLHALWLPSRADYAELLSIANVGISMHMSSSGMDLPMKVFDMWGCGIPVVALLLSLSGAGTSIVQALHRGASHKSASRRCHGSLFYGPLRSRSSDPAGEGARGTLSGEYCAYLLR</sequence>
<keyword evidence="5" id="KW-0812">Transmembrane</keyword>
<dbReference type="PANTHER" id="PTHR13036:SF0">
    <property type="entry name" value="CHITOBIOSYLDIPHOSPHODOLICHOL BETA-MANNOSYLTRANSFERASE"/>
    <property type="match status" value="1"/>
</dbReference>
<evidence type="ECO:0000313" key="9">
    <source>
        <dbReference type="EMBL" id="KAF6004661.1"/>
    </source>
</evidence>
<evidence type="ECO:0000256" key="6">
    <source>
        <dbReference type="ARBA" id="ARBA00022824"/>
    </source>
</evidence>
<evidence type="ECO:0000256" key="4">
    <source>
        <dbReference type="ARBA" id="ARBA00022679"/>
    </source>
</evidence>
<evidence type="ECO:0000313" key="10">
    <source>
        <dbReference type="Proteomes" id="UP000530660"/>
    </source>
</evidence>
<dbReference type="SUPFAM" id="SSF53756">
    <property type="entry name" value="UDP-Glycosyltransferase/glycogen phosphorylase"/>
    <property type="match status" value="1"/>
</dbReference>
<dbReference type="GO" id="GO:0000030">
    <property type="term" value="F:mannosyltransferase activity"/>
    <property type="evidence" value="ECO:0007669"/>
    <property type="project" value="InterPro"/>
</dbReference>
<gene>
    <name evidence="9" type="primary">ALG1</name>
    <name evidence="9" type="ORF">F1559_004952</name>
</gene>
<evidence type="ECO:0000256" key="1">
    <source>
        <dbReference type="ARBA" id="ARBA00004389"/>
    </source>
</evidence>
<comment type="pathway">
    <text evidence="2">Protein modification; protein glycosylation.</text>
</comment>
<evidence type="ECO:0000256" key="2">
    <source>
        <dbReference type="ARBA" id="ARBA00004922"/>
    </source>
</evidence>
<keyword evidence="10" id="KW-1185">Reference proteome</keyword>
<protein>
    <submittedName>
        <fullName evidence="9">Mannosyltransferase</fullName>
    </submittedName>
</protein>
<comment type="caution">
    <text evidence="9">The sequence shown here is derived from an EMBL/GenBank/DDBJ whole genome shotgun (WGS) entry which is preliminary data.</text>
</comment>
<dbReference type="GO" id="GO:0005789">
    <property type="term" value="C:endoplasmic reticulum membrane"/>
    <property type="evidence" value="ECO:0007669"/>
    <property type="project" value="UniProtKB-SubCell"/>
</dbReference>
<dbReference type="PANTHER" id="PTHR13036">
    <property type="entry name" value="BETA1,4 MANNOSYLTRANSFERASE"/>
    <property type="match status" value="1"/>
</dbReference>
<keyword evidence="4 9" id="KW-0808">Transferase</keyword>
<organism evidence="9 10">
    <name type="scientific">Cyanidiococcus yangmingshanensis</name>
    <dbReference type="NCBI Taxonomy" id="2690220"/>
    <lineage>
        <taxon>Eukaryota</taxon>
        <taxon>Rhodophyta</taxon>
        <taxon>Bangiophyceae</taxon>
        <taxon>Cyanidiales</taxon>
        <taxon>Cyanidiaceae</taxon>
        <taxon>Cyanidiococcus</taxon>
    </lineage>
</organism>
<evidence type="ECO:0000256" key="3">
    <source>
        <dbReference type="ARBA" id="ARBA00022676"/>
    </source>
</evidence>
<dbReference type="AlphaFoldDB" id="A0A7J7IQN5"/>
<dbReference type="OrthoDB" id="614844at2759"/>